<evidence type="ECO:0000313" key="2">
    <source>
        <dbReference type="Proteomes" id="UP000242715"/>
    </source>
</evidence>
<protein>
    <submittedName>
        <fullName evidence="1">Uncharacterized protein</fullName>
    </submittedName>
</protein>
<dbReference type="AlphaFoldDB" id="A0A2Z6NV05"/>
<keyword evidence="2" id="KW-1185">Reference proteome</keyword>
<reference evidence="2" key="1">
    <citation type="journal article" date="2017" name="Front. Plant Sci.">
        <title>Climate Clever Clovers: New Paradigm to Reduce the Environmental Footprint of Ruminants by Breeding Low Methanogenic Forages Utilizing Haplotype Variation.</title>
        <authorList>
            <person name="Kaur P."/>
            <person name="Appels R."/>
            <person name="Bayer P.E."/>
            <person name="Keeble-Gagnere G."/>
            <person name="Wang J."/>
            <person name="Hirakawa H."/>
            <person name="Shirasawa K."/>
            <person name="Vercoe P."/>
            <person name="Stefanova K."/>
            <person name="Durmic Z."/>
            <person name="Nichols P."/>
            <person name="Revell C."/>
            <person name="Isobe S.N."/>
            <person name="Edwards D."/>
            <person name="Erskine W."/>
        </authorList>
    </citation>
    <scope>NUCLEOTIDE SEQUENCE [LARGE SCALE GENOMIC DNA]</scope>
    <source>
        <strain evidence="2">cv. Daliak</strain>
    </source>
</reference>
<sequence length="94" mass="10704">MHALKRIRRMYTIVHFLKTKYLTQIELELKGVVQVRRRHQERAGGGHRKHVVYANKEGHNRISCPALSQNGGNVVGDEYDGGYGDVGMIDMDLN</sequence>
<organism evidence="1 2">
    <name type="scientific">Trifolium subterraneum</name>
    <name type="common">Subterranean clover</name>
    <dbReference type="NCBI Taxonomy" id="3900"/>
    <lineage>
        <taxon>Eukaryota</taxon>
        <taxon>Viridiplantae</taxon>
        <taxon>Streptophyta</taxon>
        <taxon>Embryophyta</taxon>
        <taxon>Tracheophyta</taxon>
        <taxon>Spermatophyta</taxon>
        <taxon>Magnoliopsida</taxon>
        <taxon>eudicotyledons</taxon>
        <taxon>Gunneridae</taxon>
        <taxon>Pentapetalae</taxon>
        <taxon>rosids</taxon>
        <taxon>fabids</taxon>
        <taxon>Fabales</taxon>
        <taxon>Fabaceae</taxon>
        <taxon>Papilionoideae</taxon>
        <taxon>50 kb inversion clade</taxon>
        <taxon>NPAAA clade</taxon>
        <taxon>Hologalegina</taxon>
        <taxon>IRL clade</taxon>
        <taxon>Trifolieae</taxon>
        <taxon>Trifolium</taxon>
    </lineage>
</organism>
<gene>
    <name evidence="1" type="ORF">TSUD_136000</name>
</gene>
<name>A0A2Z6NV05_TRISU</name>
<dbReference type="EMBL" id="DF974373">
    <property type="protein sequence ID" value="GAU48031.1"/>
    <property type="molecule type" value="Genomic_DNA"/>
</dbReference>
<proteinExistence type="predicted"/>
<dbReference type="Proteomes" id="UP000242715">
    <property type="component" value="Unassembled WGS sequence"/>
</dbReference>
<evidence type="ECO:0000313" key="1">
    <source>
        <dbReference type="EMBL" id="GAU48031.1"/>
    </source>
</evidence>
<accession>A0A2Z6NV05</accession>